<organism evidence="1">
    <name type="scientific">marine sediment metagenome</name>
    <dbReference type="NCBI Taxonomy" id="412755"/>
    <lineage>
        <taxon>unclassified sequences</taxon>
        <taxon>metagenomes</taxon>
        <taxon>ecological metagenomes</taxon>
    </lineage>
</organism>
<dbReference type="AlphaFoldDB" id="X1FEU5"/>
<protein>
    <submittedName>
        <fullName evidence="1">Uncharacterized protein</fullName>
    </submittedName>
</protein>
<gene>
    <name evidence="1" type="ORF">S01H4_65685</name>
</gene>
<dbReference type="EMBL" id="BART01040293">
    <property type="protein sequence ID" value="GAH27944.1"/>
    <property type="molecule type" value="Genomic_DNA"/>
</dbReference>
<sequence>ESELVSEVAAHAASHINGTDDIQNATASQKGLATAAQITKLDGIEESADITDAVNVASSIHGVSGKTTPVNADEIGLIDSAASWVLKKLTWSNLKATLK</sequence>
<reference evidence="1" key="1">
    <citation type="journal article" date="2014" name="Front. Microbiol.">
        <title>High frequency of phylogenetically diverse reductive dehalogenase-homologous genes in deep subseafloor sedimentary metagenomes.</title>
        <authorList>
            <person name="Kawai M."/>
            <person name="Futagami T."/>
            <person name="Toyoda A."/>
            <person name="Takaki Y."/>
            <person name="Nishi S."/>
            <person name="Hori S."/>
            <person name="Arai W."/>
            <person name="Tsubouchi T."/>
            <person name="Morono Y."/>
            <person name="Uchiyama I."/>
            <person name="Ito T."/>
            <person name="Fujiyama A."/>
            <person name="Inagaki F."/>
            <person name="Takami H."/>
        </authorList>
    </citation>
    <scope>NUCLEOTIDE SEQUENCE</scope>
    <source>
        <strain evidence="1">Expedition CK06-06</strain>
    </source>
</reference>
<accession>X1FEU5</accession>
<evidence type="ECO:0000313" key="1">
    <source>
        <dbReference type="EMBL" id="GAH27944.1"/>
    </source>
</evidence>
<comment type="caution">
    <text evidence="1">The sequence shown here is derived from an EMBL/GenBank/DDBJ whole genome shotgun (WGS) entry which is preliminary data.</text>
</comment>
<feature type="non-terminal residue" evidence="1">
    <location>
        <position position="1"/>
    </location>
</feature>
<proteinExistence type="predicted"/>
<feature type="non-terminal residue" evidence="1">
    <location>
        <position position="99"/>
    </location>
</feature>
<name>X1FEU5_9ZZZZ</name>